<dbReference type="Proteomes" id="UP000386847">
    <property type="component" value="Chromosome"/>
</dbReference>
<dbReference type="PANTHER" id="PTHR24421:SF10">
    <property type="entry name" value="NITRATE_NITRITE SENSOR PROTEIN NARQ"/>
    <property type="match status" value="1"/>
</dbReference>
<keyword evidence="3" id="KW-0808">Transferase</keyword>
<protein>
    <recommendedName>
        <fullName evidence="2">histidine kinase</fullName>
        <ecNumber evidence="2">2.7.13.3</ecNumber>
    </recommendedName>
</protein>
<dbReference type="Gene3D" id="3.30.565.10">
    <property type="entry name" value="Histidine kinase-like ATPase, C-terminal domain"/>
    <property type="match status" value="1"/>
</dbReference>
<evidence type="ECO:0000256" key="4">
    <source>
        <dbReference type="ARBA" id="ARBA00022777"/>
    </source>
</evidence>
<reference evidence="6 7" key="1">
    <citation type="submission" date="2019-10" db="EMBL/GenBank/DDBJ databases">
        <title>Genomic analysis of Raineyella sp. CBA3103.</title>
        <authorList>
            <person name="Roh S.W."/>
        </authorList>
    </citation>
    <scope>NUCLEOTIDE SEQUENCE [LARGE SCALE GENOMIC DNA]</scope>
    <source>
        <strain evidence="6 7">CBA3103</strain>
    </source>
</reference>
<dbReference type="EMBL" id="CP045725">
    <property type="protein sequence ID" value="QGF24339.1"/>
    <property type="molecule type" value="Genomic_DNA"/>
</dbReference>
<dbReference type="GO" id="GO:0000160">
    <property type="term" value="P:phosphorelay signal transduction system"/>
    <property type="evidence" value="ECO:0007669"/>
    <property type="project" value="UniProtKB-KW"/>
</dbReference>
<dbReference type="InterPro" id="IPR050482">
    <property type="entry name" value="Sensor_HK_TwoCompSys"/>
</dbReference>
<dbReference type="PANTHER" id="PTHR24421">
    <property type="entry name" value="NITRATE/NITRITE SENSOR PROTEIN NARX-RELATED"/>
    <property type="match status" value="1"/>
</dbReference>
<name>A0A5Q2FC36_9ACTN</name>
<evidence type="ECO:0000256" key="1">
    <source>
        <dbReference type="ARBA" id="ARBA00000085"/>
    </source>
</evidence>
<proteinExistence type="predicted"/>
<dbReference type="CDD" id="cd16917">
    <property type="entry name" value="HATPase_UhpB-NarQ-NarX-like"/>
    <property type="match status" value="1"/>
</dbReference>
<dbReference type="EC" id="2.7.13.3" evidence="2"/>
<dbReference type="SUPFAM" id="SSF55874">
    <property type="entry name" value="ATPase domain of HSP90 chaperone/DNA topoisomerase II/histidine kinase"/>
    <property type="match status" value="1"/>
</dbReference>
<keyword evidence="4" id="KW-0418">Kinase</keyword>
<dbReference type="AlphaFoldDB" id="A0A5Q2FC36"/>
<keyword evidence="7" id="KW-1185">Reference proteome</keyword>
<gene>
    <name evidence="6" type="ORF">Rai3103_12470</name>
</gene>
<dbReference type="RefSeq" id="WP_153572868.1">
    <property type="nucleotide sequence ID" value="NZ_CP045725.1"/>
</dbReference>
<evidence type="ECO:0000313" key="7">
    <source>
        <dbReference type="Proteomes" id="UP000386847"/>
    </source>
</evidence>
<dbReference type="InterPro" id="IPR036890">
    <property type="entry name" value="HATPase_C_sf"/>
</dbReference>
<evidence type="ECO:0000313" key="6">
    <source>
        <dbReference type="EMBL" id="QGF24339.1"/>
    </source>
</evidence>
<accession>A0A5Q2FC36</accession>
<keyword evidence="5" id="KW-0902">Two-component regulatory system</keyword>
<organism evidence="6 7">
    <name type="scientific">Raineyella fluvialis</name>
    <dbReference type="NCBI Taxonomy" id="2662261"/>
    <lineage>
        <taxon>Bacteria</taxon>
        <taxon>Bacillati</taxon>
        <taxon>Actinomycetota</taxon>
        <taxon>Actinomycetes</taxon>
        <taxon>Propionibacteriales</taxon>
        <taxon>Propionibacteriaceae</taxon>
        <taxon>Raineyella</taxon>
    </lineage>
</organism>
<evidence type="ECO:0000256" key="2">
    <source>
        <dbReference type="ARBA" id="ARBA00012438"/>
    </source>
</evidence>
<comment type="catalytic activity">
    <reaction evidence="1">
        <text>ATP + protein L-histidine = ADP + protein N-phospho-L-histidine.</text>
        <dbReference type="EC" id="2.7.13.3"/>
    </reaction>
</comment>
<dbReference type="KEGG" id="rain:Rai3103_12470"/>
<sequence length="131" mass="13674">MGLATLPELIESARSSGARIEATIMVQDADQAGDLLNRATYRIMQEALTNAFKHAPGQPIRVDLIAGPTTGIHVTVTNALGPDSGLPGSGNGLIGMQERAALLGGILSAEPDDRGNFVVEASLPWQGRTSR</sequence>
<evidence type="ECO:0000256" key="3">
    <source>
        <dbReference type="ARBA" id="ARBA00022679"/>
    </source>
</evidence>
<dbReference type="GO" id="GO:0004673">
    <property type="term" value="F:protein histidine kinase activity"/>
    <property type="evidence" value="ECO:0007669"/>
    <property type="project" value="UniProtKB-EC"/>
</dbReference>
<evidence type="ECO:0000256" key="5">
    <source>
        <dbReference type="ARBA" id="ARBA00023012"/>
    </source>
</evidence>